<dbReference type="InterPro" id="IPR001611">
    <property type="entry name" value="Leu-rich_rpt"/>
</dbReference>
<evidence type="ECO:0000256" key="1">
    <source>
        <dbReference type="ARBA" id="ARBA00022614"/>
    </source>
</evidence>
<dbReference type="PANTHER" id="PTHR18849">
    <property type="entry name" value="LEUCINE RICH REPEAT PROTEIN"/>
    <property type="match status" value="1"/>
</dbReference>
<gene>
    <name evidence="3" type="ORF">TCIL3000_10_7790</name>
</gene>
<evidence type="ECO:0000256" key="2">
    <source>
        <dbReference type="ARBA" id="ARBA00022737"/>
    </source>
</evidence>
<dbReference type="EMBL" id="HE575323">
    <property type="protein sequence ID" value="CCC94004.1"/>
    <property type="molecule type" value="Genomic_DNA"/>
</dbReference>
<sequence length="226" mass="25392">MSTKPNEGMLTEETVLRCSRQYDAQAVRYVKLRGMQLRKLGTAFTNFSAVVRLDISRNNLTNLTGVELIAPTLQYLNASENHLSDVSALSSCQELEVALLEGNRLGSEAALRPLTKLRCLRQLMLRRELPLDNTEETLELDNPICEKEGYLDIINRCFKPNVIVDGRCVVDQPPAAMVAEVFKPYSLLDTLEKDMEKDPQVDREERLLACALADCAEACRKSLAQM</sequence>
<dbReference type="PANTHER" id="PTHR18849:SF19">
    <property type="entry name" value="LEUCINE-RICH REPEAT PROTEIN (LRRP)"/>
    <property type="match status" value="1"/>
</dbReference>
<dbReference type="Gene3D" id="3.80.10.10">
    <property type="entry name" value="Ribonuclease Inhibitor"/>
    <property type="match status" value="1"/>
</dbReference>
<dbReference type="VEuPathDB" id="TriTrypDB:TcIL3000_10_7790"/>
<proteinExistence type="predicted"/>
<name>G0UX87_TRYCI</name>
<keyword evidence="2" id="KW-0677">Repeat</keyword>
<dbReference type="InterPro" id="IPR032675">
    <property type="entry name" value="LRR_dom_sf"/>
</dbReference>
<reference evidence="3" key="1">
    <citation type="journal article" date="2012" name="Proc. Natl. Acad. Sci. U.S.A.">
        <title>Antigenic diversity is generated by distinct evolutionary mechanisms in African trypanosome species.</title>
        <authorList>
            <person name="Jackson A.P."/>
            <person name="Berry A."/>
            <person name="Aslett M."/>
            <person name="Allison H.C."/>
            <person name="Burton P."/>
            <person name="Vavrova-Anderson J."/>
            <person name="Brown R."/>
            <person name="Browne H."/>
            <person name="Corton N."/>
            <person name="Hauser H."/>
            <person name="Gamble J."/>
            <person name="Gilderthorp R."/>
            <person name="Marcello L."/>
            <person name="McQuillan J."/>
            <person name="Otto T.D."/>
            <person name="Quail M.A."/>
            <person name="Sanders M.J."/>
            <person name="van Tonder A."/>
            <person name="Ginger M.L."/>
            <person name="Field M.C."/>
            <person name="Barry J.D."/>
            <person name="Hertz-Fowler C."/>
            <person name="Berriman M."/>
        </authorList>
    </citation>
    <scope>NUCLEOTIDE SEQUENCE</scope>
    <source>
        <strain evidence="3">IL3000</strain>
    </source>
</reference>
<keyword evidence="1" id="KW-0433">Leucine-rich repeat</keyword>
<organism evidence="3">
    <name type="scientific">Trypanosoma congolense (strain IL3000)</name>
    <dbReference type="NCBI Taxonomy" id="1068625"/>
    <lineage>
        <taxon>Eukaryota</taxon>
        <taxon>Discoba</taxon>
        <taxon>Euglenozoa</taxon>
        <taxon>Kinetoplastea</taxon>
        <taxon>Metakinetoplastina</taxon>
        <taxon>Trypanosomatida</taxon>
        <taxon>Trypanosomatidae</taxon>
        <taxon>Trypanosoma</taxon>
        <taxon>Nannomonas</taxon>
    </lineage>
</organism>
<dbReference type="PROSITE" id="PS51450">
    <property type="entry name" value="LRR"/>
    <property type="match status" value="1"/>
</dbReference>
<evidence type="ECO:0000313" key="3">
    <source>
        <dbReference type="EMBL" id="CCC94004.1"/>
    </source>
</evidence>
<dbReference type="AlphaFoldDB" id="G0UX87"/>
<accession>G0UX87</accession>
<dbReference type="SUPFAM" id="SSF52058">
    <property type="entry name" value="L domain-like"/>
    <property type="match status" value="1"/>
</dbReference>
<protein>
    <submittedName>
        <fullName evidence="3">Putative leucine-rich repeat protein (LRRP)</fullName>
    </submittedName>
</protein>